<name>A0A4R0ND82_9SPHI</name>
<dbReference type="InterPro" id="IPR036569">
    <property type="entry name" value="RpiB_LacA_LacB_sf"/>
</dbReference>
<dbReference type="OrthoDB" id="1778624at2"/>
<keyword evidence="2 4" id="KW-0413">Isomerase</keyword>
<dbReference type="InterPro" id="IPR004785">
    <property type="entry name" value="RpiB"/>
</dbReference>
<evidence type="ECO:0000313" key="7">
    <source>
        <dbReference type="Proteomes" id="UP000309594"/>
    </source>
</evidence>
<reference evidence="5 7" key="2">
    <citation type="submission" date="2019-04" db="EMBL/GenBank/DDBJ databases">
        <title>Pedobacter sp. RP-1-16 sp. nov., isolated from Arctic soil.</title>
        <authorList>
            <person name="Dahal R.H."/>
            <person name="Kim D.-U."/>
        </authorList>
    </citation>
    <scope>NUCLEOTIDE SEQUENCE [LARGE SCALE GENOMIC DNA]</scope>
    <source>
        <strain evidence="5 7">RP-1-16</strain>
    </source>
</reference>
<dbReference type="NCBIfam" id="TIGR00689">
    <property type="entry name" value="rpiB_lacA_lacB"/>
    <property type="match status" value="1"/>
</dbReference>
<comment type="similarity">
    <text evidence="1">Belongs to the LacAB/RpiB family.</text>
</comment>
<dbReference type="PANTHER" id="PTHR43732:SF1">
    <property type="entry name" value="RIBOSE 5-PHOSPHATE ISOMERASE"/>
    <property type="match status" value="1"/>
</dbReference>
<evidence type="ECO:0000256" key="3">
    <source>
        <dbReference type="PIRSR" id="PIRSR005384-1"/>
    </source>
</evidence>
<dbReference type="InterPro" id="IPR003500">
    <property type="entry name" value="RpiB_LacA_LacB"/>
</dbReference>
<accession>A0A4V5PBY6</accession>
<evidence type="ECO:0000313" key="4">
    <source>
        <dbReference type="EMBL" id="TCC97032.1"/>
    </source>
</evidence>
<evidence type="ECO:0000256" key="1">
    <source>
        <dbReference type="ARBA" id="ARBA00008754"/>
    </source>
</evidence>
<dbReference type="EMBL" id="SWDX01000009">
    <property type="protein sequence ID" value="TKC57546.1"/>
    <property type="molecule type" value="Genomic_DNA"/>
</dbReference>
<dbReference type="InterPro" id="IPR051812">
    <property type="entry name" value="SPI_LacAB/RpiB"/>
</dbReference>
<dbReference type="AlphaFoldDB" id="A0A4R0ND82"/>
<evidence type="ECO:0000256" key="2">
    <source>
        <dbReference type="ARBA" id="ARBA00023235"/>
    </source>
</evidence>
<sequence length="149" mass="16023">MKVIIGSDHAGFNYKTILIVALKEKGYDVIDLGTNSELPTDYPDHAAEVANAIIDKKGDRGILICGSAVGVSIAANKFKGVRAGVCHDTYSAHQSVEHDDVNILCMGERVIGIELAKDIAFAFLNAAFSGEERHVLRLAKITAIENKTL</sequence>
<dbReference type="Proteomes" id="UP000309594">
    <property type="component" value="Unassembled WGS sequence"/>
</dbReference>
<accession>A0A4R0ND82</accession>
<feature type="active site" description="Proton donor" evidence="3">
    <location>
        <position position="98"/>
    </location>
</feature>
<reference evidence="4 6" key="1">
    <citation type="submission" date="2019-02" db="EMBL/GenBank/DDBJ databases">
        <title>Pedobacter sp. RP-3-8 sp. nov., isolated from Arctic soil.</title>
        <authorList>
            <person name="Dahal R.H."/>
        </authorList>
    </citation>
    <scope>NUCLEOTIDE SEQUENCE [LARGE SCALE GENOMIC DNA]</scope>
    <source>
        <strain evidence="4 6">RP-3-8</strain>
    </source>
</reference>
<dbReference type="NCBIfam" id="NF004051">
    <property type="entry name" value="PRK05571.1"/>
    <property type="match status" value="1"/>
</dbReference>
<dbReference type="PANTHER" id="PTHR43732">
    <property type="entry name" value="RIBOSE 5-PHOSPHATE ISOMERASE-RELATED"/>
    <property type="match status" value="1"/>
</dbReference>
<dbReference type="RefSeq" id="WP_131608444.1">
    <property type="nucleotide sequence ID" value="NZ_SJSM01000004.1"/>
</dbReference>
<gene>
    <name evidence="4" type="primary">rpiB</name>
    <name evidence="4" type="ORF">EZ444_09240</name>
    <name evidence="5" type="ORF">FBD94_19895</name>
</gene>
<proteinExistence type="inferred from homology"/>
<dbReference type="NCBIfam" id="TIGR01120">
    <property type="entry name" value="rpiB"/>
    <property type="match status" value="1"/>
</dbReference>
<dbReference type="EMBL" id="SJSM01000004">
    <property type="protein sequence ID" value="TCC97032.1"/>
    <property type="molecule type" value="Genomic_DNA"/>
</dbReference>
<evidence type="ECO:0000313" key="6">
    <source>
        <dbReference type="Proteomes" id="UP000291117"/>
    </source>
</evidence>
<evidence type="ECO:0000313" key="5">
    <source>
        <dbReference type="EMBL" id="TKC57546.1"/>
    </source>
</evidence>
<dbReference type="PIRSF" id="PIRSF005384">
    <property type="entry name" value="RpiB_LacA_B"/>
    <property type="match status" value="1"/>
</dbReference>
<dbReference type="SUPFAM" id="SSF89623">
    <property type="entry name" value="Ribose/Galactose isomerase RpiB/AlsB"/>
    <property type="match status" value="1"/>
</dbReference>
<dbReference type="GO" id="GO:0005975">
    <property type="term" value="P:carbohydrate metabolic process"/>
    <property type="evidence" value="ECO:0007669"/>
    <property type="project" value="InterPro"/>
</dbReference>
<dbReference type="Proteomes" id="UP000291117">
    <property type="component" value="Unassembled WGS sequence"/>
</dbReference>
<protein>
    <submittedName>
        <fullName evidence="4">Ribose 5-phosphate isomerase B</fullName>
        <ecNumber evidence="4">5.3.1.6</ecNumber>
    </submittedName>
</protein>
<feature type="active site" description="Proton acceptor" evidence="3">
    <location>
        <position position="65"/>
    </location>
</feature>
<dbReference type="GO" id="GO:0004751">
    <property type="term" value="F:ribose-5-phosphate isomerase activity"/>
    <property type="evidence" value="ECO:0007669"/>
    <property type="project" value="UniProtKB-EC"/>
</dbReference>
<dbReference type="EC" id="5.3.1.6" evidence="4"/>
<keyword evidence="6" id="KW-1185">Reference proteome</keyword>
<dbReference type="Pfam" id="PF02502">
    <property type="entry name" value="LacAB_rpiB"/>
    <property type="match status" value="1"/>
</dbReference>
<organism evidence="4 6">
    <name type="scientific">Pedobacter hiemivivus</name>
    <dbReference type="NCBI Taxonomy" id="2530454"/>
    <lineage>
        <taxon>Bacteria</taxon>
        <taxon>Pseudomonadati</taxon>
        <taxon>Bacteroidota</taxon>
        <taxon>Sphingobacteriia</taxon>
        <taxon>Sphingobacteriales</taxon>
        <taxon>Sphingobacteriaceae</taxon>
        <taxon>Pedobacter</taxon>
    </lineage>
</organism>
<comment type="caution">
    <text evidence="4">The sequence shown here is derived from an EMBL/GenBank/DDBJ whole genome shotgun (WGS) entry which is preliminary data.</text>
</comment>
<dbReference type="Gene3D" id="3.40.1400.10">
    <property type="entry name" value="Sugar-phosphate isomerase, RpiB/LacA/LacB"/>
    <property type="match status" value="1"/>
</dbReference>